<evidence type="ECO:0000313" key="2">
    <source>
        <dbReference type="EMBL" id="KAJ3253921.1"/>
    </source>
</evidence>
<evidence type="ECO:0000259" key="1">
    <source>
        <dbReference type="PROSITE" id="PS51159"/>
    </source>
</evidence>
<dbReference type="Gene3D" id="2.60.40.2440">
    <property type="entry name" value="Carbohydrate binding type-21 domain"/>
    <property type="match status" value="1"/>
</dbReference>
<dbReference type="AlphaFoldDB" id="A0AAD5UBS3"/>
<name>A0AAD5UBS3_9FUNG</name>
<dbReference type="PANTHER" id="PTHR12307:SF36">
    <property type="entry name" value="GLYCOGEN-BINDING SUBUNIT 76A"/>
    <property type="match status" value="1"/>
</dbReference>
<dbReference type="GO" id="GO:0000164">
    <property type="term" value="C:protein phosphatase type 1 complex"/>
    <property type="evidence" value="ECO:0007669"/>
    <property type="project" value="TreeGrafter"/>
</dbReference>
<dbReference type="PROSITE" id="PS51159">
    <property type="entry name" value="CBM21"/>
    <property type="match status" value="1"/>
</dbReference>
<dbReference type="GO" id="GO:2001069">
    <property type="term" value="F:glycogen binding"/>
    <property type="evidence" value="ECO:0007669"/>
    <property type="project" value="TreeGrafter"/>
</dbReference>
<dbReference type="GO" id="GO:0008157">
    <property type="term" value="F:protein phosphatase 1 binding"/>
    <property type="evidence" value="ECO:0007669"/>
    <property type="project" value="TreeGrafter"/>
</dbReference>
<proteinExistence type="predicted"/>
<comment type="caution">
    <text evidence="2">The sequence shown here is derived from an EMBL/GenBank/DDBJ whole genome shotgun (WGS) entry which is preliminary data.</text>
</comment>
<reference evidence="2" key="1">
    <citation type="submission" date="2020-05" db="EMBL/GenBank/DDBJ databases">
        <title>Phylogenomic resolution of chytrid fungi.</title>
        <authorList>
            <person name="Stajich J.E."/>
            <person name="Amses K."/>
            <person name="Simmons R."/>
            <person name="Seto K."/>
            <person name="Myers J."/>
            <person name="Bonds A."/>
            <person name="Quandt C.A."/>
            <person name="Barry K."/>
            <person name="Liu P."/>
            <person name="Grigoriev I."/>
            <person name="Longcore J.E."/>
            <person name="James T.Y."/>
        </authorList>
    </citation>
    <scope>NUCLEOTIDE SEQUENCE</scope>
    <source>
        <strain evidence="2">PLAUS21</strain>
    </source>
</reference>
<keyword evidence="3" id="KW-1185">Reference proteome</keyword>
<accession>A0AAD5UBS3</accession>
<feature type="domain" description="CBM21" evidence="1">
    <location>
        <begin position="100"/>
        <end position="209"/>
    </location>
</feature>
<evidence type="ECO:0000313" key="3">
    <source>
        <dbReference type="Proteomes" id="UP001210925"/>
    </source>
</evidence>
<gene>
    <name evidence="2" type="ORF">HK103_007655</name>
</gene>
<dbReference type="InterPro" id="IPR005036">
    <property type="entry name" value="CBM21_dom"/>
</dbReference>
<dbReference type="Pfam" id="PF03370">
    <property type="entry name" value="CBM_21"/>
    <property type="match status" value="1"/>
</dbReference>
<dbReference type="PANTHER" id="PTHR12307">
    <property type="entry name" value="PROTEIN PHOSPHATASE 1 REGULATORY SUBUNIT"/>
    <property type="match status" value="1"/>
</dbReference>
<dbReference type="Proteomes" id="UP001210925">
    <property type="component" value="Unassembled WGS sequence"/>
</dbReference>
<protein>
    <recommendedName>
        <fullName evidence="1">CBM21 domain-containing protein</fullName>
    </recommendedName>
</protein>
<dbReference type="InterPro" id="IPR050782">
    <property type="entry name" value="PP1_regulatory_subunit_3"/>
</dbReference>
<organism evidence="2 3">
    <name type="scientific">Boothiomyces macroporosus</name>
    <dbReference type="NCBI Taxonomy" id="261099"/>
    <lineage>
        <taxon>Eukaryota</taxon>
        <taxon>Fungi</taxon>
        <taxon>Fungi incertae sedis</taxon>
        <taxon>Chytridiomycota</taxon>
        <taxon>Chytridiomycota incertae sedis</taxon>
        <taxon>Chytridiomycetes</taxon>
        <taxon>Rhizophydiales</taxon>
        <taxon>Terramycetaceae</taxon>
        <taxon>Boothiomyces</taxon>
    </lineage>
</organism>
<dbReference type="EMBL" id="JADGKB010000097">
    <property type="protein sequence ID" value="KAJ3253921.1"/>
    <property type="molecule type" value="Genomic_DNA"/>
</dbReference>
<dbReference type="InterPro" id="IPR038175">
    <property type="entry name" value="CBM21_dom_sf"/>
</dbReference>
<dbReference type="GO" id="GO:0005979">
    <property type="term" value="P:regulation of glycogen biosynthetic process"/>
    <property type="evidence" value="ECO:0007669"/>
    <property type="project" value="TreeGrafter"/>
</dbReference>
<sequence>MSITSTITYSKISLKATDLSHNDRPVVVRSVSLVDTQRKIKKSLKFSTHIEEICHFNAIDPPKMLVKDITYVQDDEDVVAGSVSKWMRNFWSLLAPRPMPLSINRSNIVLGQMQIVNMQLKGTIWVANLAMEKHVNIHATFDDWQTIRRFSCHFDPHTVNAQNLDAFQFHIDLKEFKQSSEVNFKFAINYRCNGNEFWDNNNSANYHVIIKKKVKRRMNTPKQLKQINLIKPTVASNCLLKSVDPIYPSICMI</sequence>